<name>A0ABU6V4J5_9FABA</name>
<dbReference type="InterPro" id="IPR035669">
    <property type="entry name" value="SGNH_plant_lipase-like"/>
</dbReference>
<dbReference type="Proteomes" id="UP001341840">
    <property type="component" value="Unassembled WGS sequence"/>
</dbReference>
<reference evidence="5 6" key="1">
    <citation type="journal article" date="2023" name="Plants (Basel)">
        <title>Bridging the Gap: Combining Genomics and Transcriptomics Approaches to Understand Stylosanthes scabra, an Orphan Legume from the Brazilian Caatinga.</title>
        <authorList>
            <person name="Ferreira-Neto J.R.C."/>
            <person name="da Silva M.D."/>
            <person name="Binneck E."/>
            <person name="de Melo N.F."/>
            <person name="da Silva R.H."/>
            <person name="de Melo A.L.T.M."/>
            <person name="Pandolfi V."/>
            <person name="Bustamante F.O."/>
            <person name="Brasileiro-Vidal A.C."/>
            <person name="Benko-Iseppon A.M."/>
        </authorList>
    </citation>
    <scope>NUCLEOTIDE SEQUENCE [LARGE SCALE GENOMIC DNA]</scope>
    <source>
        <tissue evidence="5">Leaves</tissue>
    </source>
</reference>
<comment type="caution">
    <text evidence="5">The sequence shown here is derived from an EMBL/GenBank/DDBJ whole genome shotgun (WGS) entry which is preliminary data.</text>
</comment>
<accession>A0ABU6V4J5</accession>
<dbReference type="CDD" id="cd01837">
    <property type="entry name" value="SGNH_plant_lipase_like"/>
    <property type="match status" value="1"/>
</dbReference>
<dbReference type="PANTHER" id="PTHR22835:SF117">
    <property type="entry name" value="GDSL-LIKE LIPASE_ACYLHYDROLASE"/>
    <property type="match status" value="1"/>
</dbReference>
<keyword evidence="4" id="KW-0325">Glycoprotein</keyword>
<gene>
    <name evidence="5" type="ORF">PIB30_010322</name>
</gene>
<dbReference type="InterPro" id="IPR001087">
    <property type="entry name" value="GDSL"/>
</dbReference>
<evidence type="ECO:0000256" key="3">
    <source>
        <dbReference type="ARBA" id="ARBA00022801"/>
    </source>
</evidence>
<evidence type="ECO:0000313" key="5">
    <source>
        <dbReference type="EMBL" id="MED6168261.1"/>
    </source>
</evidence>
<evidence type="ECO:0000256" key="1">
    <source>
        <dbReference type="ARBA" id="ARBA00008668"/>
    </source>
</evidence>
<dbReference type="Pfam" id="PF00657">
    <property type="entry name" value="Lipase_GDSL"/>
    <property type="match status" value="1"/>
</dbReference>
<evidence type="ECO:0008006" key="7">
    <source>
        <dbReference type="Google" id="ProtNLM"/>
    </source>
</evidence>
<dbReference type="PANTHER" id="PTHR22835">
    <property type="entry name" value="ZINC FINGER FYVE DOMAIN CONTAINING PROTEIN"/>
    <property type="match status" value="1"/>
</dbReference>
<dbReference type="SUPFAM" id="SSF52266">
    <property type="entry name" value="SGNH hydrolase"/>
    <property type="match status" value="1"/>
</dbReference>
<dbReference type="EMBL" id="JASCZI010151059">
    <property type="protein sequence ID" value="MED6168261.1"/>
    <property type="molecule type" value="Genomic_DNA"/>
</dbReference>
<keyword evidence="3" id="KW-0378">Hydrolase</keyword>
<keyword evidence="6" id="KW-1185">Reference proteome</keyword>
<evidence type="ECO:0000256" key="4">
    <source>
        <dbReference type="ARBA" id="ARBA00023180"/>
    </source>
</evidence>
<sequence>MDPVGEKKWGDILSWIAISVTLVIAAVDGRECNFPAIFNFGDSNSDTGGLSAAFGVKYAPPPNGITFFHSPSGRLSDGRLIIDFIAQSLDLPYLSAYLDSVGSNFTHGANFATIGSPIRPLNTTLSQSGYSPISLDVQFLQLSEFKARSKIARKQGRIFRELLPKEGYFSEGLYTFDIGQNDITAGFRVNITSEEVNAYLSDVLSQFSNVIRNVYEEGGRSFWIHNTGPLGCLPYVLDGYGYSMRSDQLDKLGCAKPLNKVSQDFNRKLKEAVVQLRKQLPEAAITYVDVYTVKYNLISNAQKYGFKEGLIACCGHGGKYNFNNGARCGATKEENGKEVVIAKSCKDPRSRIIWDGIHYTQAANHWIFQQIASGSFSDPPLPLNMACNV</sequence>
<evidence type="ECO:0000313" key="6">
    <source>
        <dbReference type="Proteomes" id="UP001341840"/>
    </source>
</evidence>
<dbReference type="Gene3D" id="3.40.50.1110">
    <property type="entry name" value="SGNH hydrolase"/>
    <property type="match status" value="1"/>
</dbReference>
<protein>
    <recommendedName>
        <fullName evidence="7">Alpha-L-fucosidase</fullName>
    </recommendedName>
</protein>
<organism evidence="5 6">
    <name type="scientific">Stylosanthes scabra</name>
    <dbReference type="NCBI Taxonomy" id="79078"/>
    <lineage>
        <taxon>Eukaryota</taxon>
        <taxon>Viridiplantae</taxon>
        <taxon>Streptophyta</taxon>
        <taxon>Embryophyta</taxon>
        <taxon>Tracheophyta</taxon>
        <taxon>Spermatophyta</taxon>
        <taxon>Magnoliopsida</taxon>
        <taxon>eudicotyledons</taxon>
        <taxon>Gunneridae</taxon>
        <taxon>Pentapetalae</taxon>
        <taxon>rosids</taxon>
        <taxon>fabids</taxon>
        <taxon>Fabales</taxon>
        <taxon>Fabaceae</taxon>
        <taxon>Papilionoideae</taxon>
        <taxon>50 kb inversion clade</taxon>
        <taxon>dalbergioids sensu lato</taxon>
        <taxon>Dalbergieae</taxon>
        <taxon>Pterocarpus clade</taxon>
        <taxon>Stylosanthes</taxon>
    </lineage>
</organism>
<comment type="similarity">
    <text evidence="1">Belongs to the 'GDSL' lipolytic enzyme family.</text>
</comment>
<proteinExistence type="inferred from homology"/>
<dbReference type="InterPro" id="IPR036514">
    <property type="entry name" value="SGNH_hydro_sf"/>
</dbReference>
<keyword evidence="2" id="KW-0732">Signal</keyword>
<evidence type="ECO:0000256" key="2">
    <source>
        <dbReference type="ARBA" id="ARBA00022729"/>
    </source>
</evidence>